<feature type="region of interest" description="Disordered" evidence="1">
    <location>
        <begin position="77"/>
        <end position="104"/>
    </location>
</feature>
<protein>
    <submittedName>
        <fullName evidence="2">Uncharacterized protein</fullName>
    </submittedName>
</protein>
<evidence type="ECO:0000256" key="1">
    <source>
        <dbReference type="SAM" id="MobiDB-lite"/>
    </source>
</evidence>
<keyword evidence="3" id="KW-1185">Reference proteome</keyword>
<name>A0ABT7YR09_9ACTN</name>
<reference evidence="2" key="1">
    <citation type="submission" date="2023-06" db="EMBL/GenBank/DDBJ databases">
        <title>Gycomyces niveus sp.nov., a novel actinomycete isolated from soil in Shouguang.</title>
        <authorList>
            <person name="Yang X."/>
            <person name="Zhao J."/>
        </authorList>
    </citation>
    <scope>NUCLEOTIDE SEQUENCE</scope>
    <source>
        <strain evidence="2">NEAU C2</strain>
    </source>
</reference>
<accession>A0ABT7YR09</accession>
<sequence length="104" mass="11070">MELIGGRQLRGDEVPGVAGVVDEDVEGRGVLADDREGRGHRGVRVHVERDEDRVRAVGLQLRDGFAPALLVARSEEDLPAHRPEAAGGLETEALVGAGDEDRGL</sequence>
<gene>
    <name evidence="2" type="ORF">QWI33_15085</name>
</gene>
<proteinExistence type="predicted"/>
<dbReference type="Proteomes" id="UP001171902">
    <property type="component" value="Unassembled WGS sequence"/>
</dbReference>
<evidence type="ECO:0000313" key="3">
    <source>
        <dbReference type="Proteomes" id="UP001171902"/>
    </source>
</evidence>
<comment type="caution">
    <text evidence="2">The sequence shown here is derived from an EMBL/GenBank/DDBJ whole genome shotgun (WGS) entry which is preliminary data.</text>
</comment>
<dbReference type="EMBL" id="JAUEMJ010000004">
    <property type="protein sequence ID" value="MDN3241055.1"/>
    <property type="molecule type" value="Genomic_DNA"/>
</dbReference>
<evidence type="ECO:0000313" key="2">
    <source>
        <dbReference type="EMBL" id="MDN3241055.1"/>
    </source>
</evidence>
<organism evidence="2 3">
    <name type="scientific">Glycomyces tritici</name>
    <dbReference type="NCBI Taxonomy" id="2665176"/>
    <lineage>
        <taxon>Bacteria</taxon>
        <taxon>Bacillati</taxon>
        <taxon>Actinomycetota</taxon>
        <taxon>Actinomycetes</taxon>
        <taxon>Glycomycetales</taxon>
        <taxon>Glycomycetaceae</taxon>
        <taxon>Glycomyces</taxon>
    </lineage>
</organism>